<organism evidence="1">
    <name type="scientific">Anguilla anguilla</name>
    <name type="common">European freshwater eel</name>
    <name type="synonym">Muraena anguilla</name>
    <dbReference type="NCBI Taxonomy" id="7936"/>
    <lineage>
        <taxon>Eukaryota</taxon>
        <taxon>Metazoa</taxon>
        <taxon>Chordata</taxon>
        <taxon>Craniata</taxon>
        <taxon>Vertebrata</taxon>
        <taxon>Euteleostomi</taxon>
        <taxon>Actinopterygii</taxon>
        <taxon>Neopterygii</taxon>
        <taxon>Teleostei</taxon>
        <taxon>Anguilliformes</taxon>
        <taxon>Anguillidae</taxon>
        <taxon>Anguilla</taxon>
    </lineage>
</organism>
<name>A0A0E9U006_ANGAN</name>
<protein>
    <submittedName>
        <fullName evidence="1">Uncharacterized protein</fullName>
    </submittedName>
</protein>
<sequence length="41" mass="4714">MYNMPKPVFTNVCLCNEREINQEGIADELDLRPPFFGVVLT</sequence>
<accession>A0A0E9U006</accession>
<proteinExistence type="predicted"/>
<dbReference type="EMBL" id="GBXM01049353">
    <property type="protein sequence ID" value="JAH59224.1"/>
    <property type="molecule type" value="Transcribed_RNA"/>
</dbReference>
<dbReference type="AlphaFoldDB" id="A0A0E9U006"/>
<evidence type="ECO:0000313" key="1">
    <source>
        <dbReference type="EMBL" id="JAH59224.1"/>
    </source>
</evidence>
<reference evidence="1" key="1">
    <citation type="submission" date="2014-11" db="EMBL/GenBank/DDBJ databases">
        <authorList>
            <person name="Amaro Gonzalez C."/>
        </authorList>
    </citation>
    <scope>NUCLEOTIDE SEQUENCE</scope>
</reference>
<reference evidence="1" key="2">
    <citation type="journal article" date="2015" name="Fish Shellfish Immunol.">
        <title>Early steps in the European eel (Anguilla anguilla)-Vibrio vulnificus interaction in the gills: Role of the RtxA13 toxin.</title>
        <authorList>
            <person name="Callol A."/>
            <person name="Pajuelo D."/>
            <person name="Ebbesson L."/>
            <person name="Teles M."/>
            <person name="MacKenzie S."/>
            <person name="Amaro C."/>
        </authorList>
    </citation>
    <scope>NUCLEOTIDE SEQUENCE</scope>
</reference>